<accession>A0ABW1PMX5</accession>
<proteinExistence type="predicted"/>
<gene>
    <name evidence="1" type="ORF">ACFPVY_06635</name>
</gene>
<name>A0ABW1PMX5_9FLAO</name>
<reference evidence="2" key="1">
    <citation type="journal article" date="2019" name="Int. J. Syst. Evol. Microbiol.">
        <title>The Global Catalogue of Microorganisms (GCM) 10K type strain sequencing project: providing services to taxonomists for standard genome sequencing and annotation.</title>
        <authorList>
            <consortium name="The Broad Institute Genomics Platform"/>
            <consortium name="The Broad Institute Genome Sequencing Center for Infectious Disease"/>
            <person name="Wu L."/>
            <person name="Ma J."/>
        </authorList>
    </citation>
    <scope>NUCLEOTIDE SEQUENCE [LARGE SCALE GENOMIC DNA]</scope>
    <source>
        <strain evidence="2">CCUG 49679</strain>
    </source>
</reference>
<evidence type="ECO:0000313" key="2">
    <source>
        <dbReference type="Proteomes" id="UP001596287"/>
    </source>
</evidence>
<dbReference type="RefSeq" id="WP_379791188.1">
    <property type="nucleotide sequence ID" value="NZ_JBHSQB010000005.1"/>
</dbReference>
<organism evidence="1 2">
    <name type="scientific">Flavobacterium qiangtangense</name>
    <dbReference type="NCBI Taxonomy" id="1442595"/>
    <lineage>
        <taxon>Bacteria</taxon>
        <taxon>Pseudomonadati</taxon>
        <taxon>Bacteroidota</taxon>
        <taxon>Flavobacteriia</taxon>
        <taxon>Flavobacteriales</taxon>
        <taxon>Flavobacteriaceae</taxon>
        <taxon>Flavobacterium</taxon>
    </lineage>
</organism>
<keyword evidence="2" id="KW-1185">Reference proteome</keyword>
<evidence type="ECO:0000313" key="1">
    <source>
        <dbReference type="EMBL" id="MFC6096320.1"/>
    </source>
</evidence>
<protein>
    <submittedName>
        <fullName evidence="1">Uncharacterized protein</fullName>
    </submittedName>
</protein>
<comment type="caution">
    <text evidence="1">The sequence shown here is derived from an EMBL/GenBank/DDBJ whole genome shotgun (WGS) entry which is preliminary data.</text>
</comment>
<dbReference type="Proteomes" id="UP001596287">
    <property type="component" value="Unassembled WGS sequence"/>
</dbReference>
<dbReference type="EMBL" id="JBHSQB010000005">
    <property type="protein sequence ID" value="MFC6096320.1"/>
    <property type="molecule type" value="Genomic_DNA"/>
</dbReference>
<sequence length="70" mass="7923">MNPIQVPRKPRKCQICNNTTVVEISYGDPTEWVMQMAEEGKLVLGGCIISNLSPQWQCVQCHTQYIKATN</sequence>